<keyword evidence="7 10" id="KW-1133">Transmembrane helix</keyword>
<evidence type="ECO:0000256" key="10">
    <source>
        <dbReference type="RuleBase" id="RU363075"/>
    </source>
</evidence>
<keyword evidence="4" id="KW-0808">Transferase</keyword>
<dbReference type="OrthoDB" id="416834at2759"/>
<dbReference type="InterPro" id="IPR005599">
    <property type="entry name" value="GPI_mannosylTrfase"/>
</dbReference>
<feature type="transmembrane region" description="Helical" evidence="10">
    <location>
        <begin position="440"/>
        <end position="458"/>
    </location>
</feature>
<dbReference type="PANTHER" id="PTHR22760">
    <property type="entry name" value="GLYCOSYLTRANSFERASE"/>
    <property type="match status" value="1"/>
</dbReference>
<organism evidence="12 13">
    <name type="scientific">Tieghemiomyces parasiticus</name>
    <dbReference type="NCBI Taxonomy" id="78921"/>
    <lineage>
        <taxon>Eukaryota</taxon>
        <taxon>Fungi</taxon>
        <taxon>Fungi incertae sedis</taxon>
        <taxon>Zoopagomycota</taxon>
        <taxon>Kickxellomycotina</taxon>
        <taxon>Dimargaritomycetes</taxon>
        <taxon>Dimargaritales</taxon>
        <taxon>Dimargaritaceae</taxon>
        <taxon>Tieghemiomyces</taxon>
    </lineage>
</organism>
<keyword evidence="13" id="KW-1185">Reference proteome</keyword>
<dbReference type="GO" id="GO:0005789">
    <property type="term" value="C:endoplasmic reticulum membrane"/>
    <property type="evidence" value="ECO:0007669"/>
    <property type="project" value="UniProtKB-SubCell"/>
</dbReference>
<dbReference type="PANTHER" id="PTHR22760:SF4">
    <property type="entry name" value="GPI MANNOSYLTRANSFERASE 3"/>
    <property type="match status" value="1"/>
</dbReference>
<feature type="region of interest" description="Disordered" evidence="11">
    <location>
        <begin position="1"/>
        <end position="33"/>
    </location>
</feature>
<feature type="transmembrane region" description="Helical" evidence="10">
    <location>
        <begin position="272"/>
        <end position="299"/>
    </location>
</feature>
<proteinExistence type="inferred from homology"/>
<comment type="caution">
    <text evidence="12">The sequence shown here is derived from an EMBL/GenBank/DDBJ whole genome shotgun (WGS) entry which is preliminary data.</text>
</comment>
<gene>
    <name evidence="12" type="primary">GPI10_1</name>
    <name evidence="12" type="ORF">IWQ60_003864</name>
</gene>
<evidence type="ECO:0000256" key="8">
    <source>
        <dbReference type="ARBA" id="ARBA00023136"/>
    </source>
</evidence>
<evidence type="ECO:0000256" key="7">
    <source>
        <dbReference type="ARBA" id="ARBA00022989"/>
    </source>
</evidence>
<evidence type="ECO:0000256" key="6">
    <source>
        <dbReference type="ARBA" id="ARBA00022824"/>
    </source>
</evidence>
<accession>A0A9W8AA12</accession>
<name>A0A9W8AA12_9FUNG</name>
<feature type="transmembrane region" description="Helical" evidence="10">
    <location>
        <begin position="231"/>
        <end position="260"/>
    </location>
</feature>
<reference evidence="12" key="1">
    <citation type="submission" date="2022-07" db="EMBL/GenBank/DDBJ databases">
        <title>Phylogenomic reconstructions and comparative analyses of Kickxellomycotina fungi.</title>
        <authorList>
            <person name="Reynolds N.K."/>
            <person name="Stajich J.E."/>
            <person name="Barry K."/>
            <person name="Grigoriev I.V."/>
            <person name="Crous P."/>
            <person name="Smith M.E."/>
        </authorList>
    </citation>
    <scope>NUCLEOTIDE SEQUENCE</scope>
    <source>
        <strain evidence="12">RSA 861</strain>
    </source>
</reference>
<evidence type="ECO:0000256" key="3">
    <source>
        <dbReference type="ARBA" id="ARBA00022676"/>
    </source>
</evidence>
<keyword evidence="6 10" id="KW-0256">Endoplasmic reticulum</keyword>
<dbReference type="EC" id="2.4.1.-" evidence="10"/>
<dbReference type="AlphaFoldDB" id="A0A9W8AA12"/>
<comment type="similarity">
    <text evidence="2">Belongs to the glycosyltransferase 22 family. PIGB subfamily.</text>
</comment>
<dbReference type="EMBL" id="JANBPT010000173">
    <property type="protein sequence ID" value="KAJ1926378.1"/>
    <property type="molecule type" value="Genomic_DNA"/>
</dbReference>
<feature type="non-terminal residue" evidence="12">
    <location>
        <position position="612"/>
    </location>
</feature>
<feature type="transmembrane region" description="Helical" evidence="10">
    <location>
        <begin position="137"/>
        <end position="158"/>
    </location>
</feature>
<sequence>MPLRRRGPNSIRPASAGSIPRNRPVSQGSSSSSPSLVWFGALLLYRLANAYSVSTYLVPDETWQSLEVAHRVVFGTGYLTWEWHHQLRSYAYPFYVSTLYRLVRWVLPVDDPFQLGSTQSDSPNATAAFLAVDGTAWAVYLPPIVLGATTAAIIDWYTYKFSWRYLGPLVADWTLVASLLSYPMGTLMVRPLGNAAETAAVAVALYHWPLYVAVRAETAANFPWRAYVRSLAWAALGCILRPTGALVWSCAAVPLLWRWLVYQGPRRFFTELLPGLLAATVTIGAAALGAMMLIDYAFYGTWVFTPYNFFRFNVQRNLSTWFGVEPWFWYLAAGLPALLTAHLPWFALGVYHVGSTSPTSSQRAQLRTWLWITAAVVAGYSLLEHKEARFLTCLLPIWLTLSGAGLSAFFSPQTTAATTKSAFDTIRSALHYPFGSRRQLLLAALTIGSLGAIGYTNLVHQRGVVDVVNYLSGDVRRQSTQPRAHHILFLMPCHSTPYYSHLHYDVTLSYLACDPPLEPEQIKAGDHYQYPSGEFGRDPAAFLMDYLARLQPASPTEPAASTNHTASAAGDLFALPRDTALHFSPPPSHIVIFAVDLPALAPIFTLNGYLED</sequence>
<keyword evidence="5 10" id="KW-0812">Transmembrane</keyword>
<feature type="transmembrane region" description="Helical" evidence="10">
    <location>
        <begin position="327"/>
        <end position="354"/>
    </location>
</feature>
<evidence type="ECO:0000256" key="2">
    <source>
        <dbReference type="ARBA" id="ARBA00006065"/>
    </source>
</evidence>
<evidence type="ECO:0000256" key="1">
    <source>
        <dbReference type="ARBA" id="ARBA00004477"/>
    </source>
</evidence>
<feature type="transmembrane region" description="Helical" evidence="10">
    <location>
        <begin position="366"/>
        <end position="383"/>
    </location>
</feature>
<evidence type="ECO:0000256" key="4">
    <source>
        <dbReference type="ARBA" id="ARBA00022679"/>
    </source>
</evidence>
<keyword evidence="8 10" id="KW-0472">Membrane</keyword>
<feature type="transmembrane region" description="Helical" evidence="10">
    <location>
        <begin position="389"/>
        <end position="410"/>
    </location>
</feature>
<dbReference type="GO" id="GO:0000026">
    <property type="term" value="F:alpha-1,2-mannosyltransferase activity"/>
    <property type="evidence" value="ECO:0007669"/>
    <property type="project" value="TreeGrafter"/>
</dbReference>
<comment type="function">
    <text evidence="9">Mannosyltransferase involved in glycosylphosphatidylinositol-anchor biosynthesis. Transfers the third mannose to Man2-GlcN-acyl-PI during GPI precursor assembly.</text>
</comment>
<evidence type="ECO:0000313" key="13">
    <source>
        <dbReference type="Proteomes" id="UP001150569"/>
    </source>
</evidence>
<evidence type="ECO:0000256" key="11">
    <source>
        <dbReference type="SAM" id="MobiDB-lite"/>
    </source>
</evidence>
<evidence type="ECO:0000256" key="5">
    <source>
        <dbReference type="ARBA" id="ARBA00022692"/>
    </source>
</evidence>
<comment type="subcellular location">
    <subcellularLocation>
        <location evidence="1 10">Endoplasmic reticulum membrane</location>
        <topology evidence="1 10">Multi-pass membrane protein</topology>
    </subcellularLocation>
</comment>
<dbReference type="GO" id="GO:0006506">
    <property type="term" value="P:GPI anchor biosynthetic process"/>
    <property type="evidence" value="ECO:0007669"/>
    <property type="project" value="TreeGrafter"/>
</dbReference>
<evidence type="ECO:0000256" key="9">
    <source>
        <dbReference type="ARBA" id="ARBA00024708"/>
    </source>
</evidence>
<dbReference type="Pfam" id="PF03901">
    <property type="entry name" value="Glyco_transf_22"/>
    <property type="match status" value="1"/>
</dbReference>
<keyword evidence="3 10" id="KW-0328">Glycosyltransferase</keyword>
<evidence type="ECO:0000313" key="12">
    <source>
        <dbReference type="EMBL" id="KAJ1926378.1"/>
    </source>
</evidence>
<protein>
    <recommendedName>
        <fullName evidence="10">Mannosyltransferase</fullName>
        <ecNumber evidence="10">2.4.1.-</ecNumber>
    </recommendedName>
</protein>
<dbReference type="Proteomes" id="UP001150569">
    <property type="component" value="Unassembled WGS sequence"/>
</dbReference>